<accession>A0ABD2WAU1</accession>
<name>A0ABD2WAU1_9HYME</name>
<dbReference type="AlphaFoldDB" id="A0ABD2WAU1"/>
<organism evidence="2 3">
    <name type="scientific">Trichogramma kaykai</name>
    <dbReference type="NCBI Taxonomy" id="54128"/>
    <lineage>
        <taxon>Eukaryota</taxon>
        <taxon>Metazoa</taxon>
        <taxon>Ecdysozoa</taxon>
        <taxon>Arthropoda</taxon>
        <taxon>Hexapoda</taxon>
        <taxon>Insecta</taxon>
        <taxon>Pterygota</taxon>
        <taxon>Neoptera</taxon>
        <taxon>Endopterygota</taxon>
        <taxon>Hymenoptera</taxon>
        <taxon>Apocrita</taxon>
        <taxon>Proctotrupomorpha</taxon>
        <taxon>Chalcidoidea</taxon>
        <taxon>Trichogrammatidae</taxon>
        <taxon>Trichogramma</taxon>
    </lineage>
</organism>
<gene>
    <name evidence="2" type="ORF">TKK_014982</name>
</gene>
<reference evidence="2 3" key="1">
    <citation type="journal article" date="2024" name="bioRxiv">
        <title>A reference genome for Trichogramma kaykai: A tiny desert-dwelling parasitoid wasp with competing sex-ratio distorters.</title>
        <authorList>
            <person name="Culotta J."/>
            <person name="Lindsey A.R."/>
        </authorList>
    </citation>
    <scope>NUCLEOTIDE SEQUENCE [LARGE SCALE GENOMIC DNA]</scope>
    <source>
        <strain evidence="2 3">KSX58</strain>
    </source>
</reference>
<dbReference type="EMBL" id="JBJJXI010000121">
    <property type="protein sequence ID" value="KAL3390179.1"/>
    <property type="molecule type" value="Genomic_DNA"/>
</dbReference>
<keyword evidence="3" id="KW-1185">Reference proteome</keyword>
<comment type="caution">
    <text evidence="2">The sequence shown here is derived from an EMBL/GenBank/DDBJ whole genome shotgun (WGS) entry which is preliminary data.</text>
</comment>
<protein>
    <submittedName>
        <fullName evidence="2">Uncharacterized protein</fullName>
    </submittedName>
</protein>
<evidence type="ECO:0000313" key="3">
    <source>
        <dbReference type="Proteomes" id="UP001627154"/>
    </source>
</evidence>
<sequence>MFCETLPLHSIIANKRIPQISAKLRINQNPRFHVYITHVRTDALTRRKEERCSRRVLVTYIHIKLTLVQINRRVQKQDSLRESHACVMNTDAQQQPREQPSGVYMWSTR</sequence>
<dbReference type="Proteomes" id="UP001627154">
    <property type="component" value="Unassembled WGS sequence"/>
</dbReference>
<evidence type="ECO:0000256" key="1">
    <source>
        <dbReference type="SAM" id="MobiDB-lite"/>
    </source>
</evidence>
<proteinExistence type="predicted"/>
<evidence type="ECO:0000313" key="2">
    <source>
        <dbReference type="EMBL" id="KAL3390179.1"/>
    </source>
</evidence>
<feature type="region of interest" description="Disordered" evidence="1">
    <location>
        <begin position="87"/>
        <end position="109"/>
    </location>
</feature>